<dbReference type="EMBL" id="BRXW01000080">
    <property type="protein sequence ID" value="GMI04966.1"/>
    <property type="molecule type" value="Genomic_DNA"/>
</dbReference>
<accession>A0A9W7CI11</accession>
<name>A0A9W7CI11_9STRA</name>
<dbReference type="InterPro" id="IPR026906">
    <property type="entry name" value="LRR_5"/>
</dbReference>
<sequence length="271" mass="31271">MTVVKLNAELDVRRVEYGKKDKKAVLVERLKRDIRWRQRSTADNFVYSNDFMRYLVEFVQGGTLMNLRLLDKEWNGVADALIDEGVRSSEMLVHRGYNLGWCMSDPLKEKNTLVTRVVFLHKVTKVRRHACFYAINLVVVDIPEGVESISAWAFMSCSSLTTVSFPTTLISIREGAFYHCSSLDNIDLLHTNLQKLGRRAFADCYQLKSMTLPDSLQTLGALVFDGCKKLVPSYFYNCYFLDPTTKVVAHLRLRQSEEKFNEHYTNWLLST</sequence>
<keyword evidence="2" id="KW-1185">Reference proteome</keyword>
<dbReference type="Pfam" id="PF13306">
    <property type="entry name" value="LRR_5"/>
    <property type="match status" value="1"/>
</dbReference>
<dbReference type="InterPro" id="IPR053139">
    <property type="entry name" value="Surface_bspA-like"/>
</dbReference>
<dbReference type="OrthoDB" id="26661at2759"/>
<dbReference type="SUPFAM" id="SSF52058">
    <property type="entry name" value="L domain-like"/>
    <property type="match status" value="1"/>
</dbReference>
<gene>
    <name evidence="1" type="ORF">TrLO_g2847</name>
</gene>
<proteinExistence type="predicted"/>
<dbReference type="Gene3D" id="3.80.10.10">
    <property type="entry name" value="Ribonuclease Inhibitor"/>
    <property type="match status" value="1"/>
</dbReference>
<dbReference type="InterPro" id="IPR032675">
    <property type="entry name" value="LRR_dom_sf"/>
</dbReference>
<dbReference type="PANTHER" id="PTHR45661">
    <property type="entry name" value="SURFACE ANTIGEN"/>
    <property type="match status" value="1"/>
</dbReference>
<reference evidence="2" key="1">
    <citation type="journal article" date="2023" name="Commun. Biol.">
        <title>Genome analysis of Parmales, the sister group of diatoms, reveals the evolutionary specialization of diatoms from phago-mixotrophs to photoautotrophs.</title>
        <authorList>
            <person name="Ban H."/>
            <person name="Sato S."/>
            <person name="Yoshikawa S."/>
            <person name="Yamada K."/>
            <person name="Nakamura Y."/>
            <person name="Ichinomiya M."/>
            <person name="Sato N."/>
            <person name="Blanc-Mathieu R."/>
            <person name="Endo H."/>
            <person name="Kuwata A."/>
            <person name="Ogata H."/>
        </authorList>
    </citation>
    <scope>NUCLEOTIDE SEQUENCE [LARGE SCALE GENOMIC DNA]</scope>
    <source>
        <strain evidence="2">NIES 3700</strain>
    </source>
</reference>
<dbReference type="AlphaFoldDB" id="A0A9W7CI11"/>
<organism evidence="1 2">
    <name type="scientific">Triparma laevis f. longispina</name>
    <dbReference type="NCBI Taxonomy" id="1714387"/>
    <lineage>
        <taxon>Eukaryota</taxon>
        <taxon>Sar</taxon>
        <taxon>Stramenopiles</taxon>
        <taxon>Ochrophyta</taxon>
        <taxon>Bolidophyceae</taxon>
        <taxon>Parmales</taxon>
        <taxon>Triparmaceae</taxon>
        <taxon>Triparma</taxon>
    </lineage>
</organism>
<dbReference type="PANTHER" id="PTHR45661:SF3">
    <property type="entry name" value="IG-LIKE DOMAIN-CONTAINING PROTEIN"/>
    <property type="match status" value="1"/>
</dbReference>
<dbReference type="Proteomes" id="UP001165122">
    <property type="component" value="Unassembled WGS sequence"/>
</dbReference>
<evidence type="ECO:0000313" key="1">
    <source>
        <dbReference type="EMBL" id="GMI04966.1"/>
    </source>
</evidence>
<comment type="caution">
    <text evidence="1">The sequence shown here is derived from an EMBL/GenBank/DDBJ whole genome shotgun (WGS) entry which is preliminary data.</text>
</comment>
<evidence type="ECO:0000313" key="2">
    <source>
        <dbReference type="Proteomes" id="UP001165122"/>
    </source>
</evidence>
<protein>
    <submittedName>
        <fullName evidence="1">Uncharacterized protein</fullName>
    </submittedName>
</protein>